<evidence type="ECO:0000256" key="9">
    <source>
        <dbReference type="ARBA" id="ARBA00046672"/>
    </source>
</evidence>
<evidence type="ECO:0000256" key="6">
    <source>
        <dbReference type="ARBA" id="ARBA00034115"/>
    </source>
</evidence>
<dbReference type="Gene3D" id="2.40.37.10">
    <property type="entry name" value="Lyase, Ornithine Decarboxylase, Chain A, domain 1"/>
    <property type="match status" value="1"/>
</dbReference>
<feature type="active site" description="Proton donor" evidence="11">
    <location>
        <position position="393"/>
    </location>
</feature>
<dbReference type="EMBL" id="HAAD01005162">
    <property type="protein sequence ID" value="CDG71394.1"/>
    <property type="molecule type" value="mRNA"/>
</dbReference>
<dbReference type="Gene3D" id="3.20.20.10">
    <property type="entry name" value="Alanine racemase"/>
    <property type="match status" value="1"/>
</dbReference>
<organism evidence="13">
    <name type="scientific">Hydra vulgaris</name>
    <name type="common">Hydra</name>
    <name type="synonym">Hydra attenuata</name>
    <dbReference type="NCBI Taxonomy" id="6087"/>
    <lineage>
        <taxon>Eukaryota</taxon>
        <taxon>Metazoa</taxon>
        <taxon>Cnidaria</taxon>
        <taxon>Hydrozoa</taxon>
        <taxon>Hydroidolina</taxon>
        <taxon>Anthoathecata</taxon>
        <taxon>Aplanulata</taxon>
        <taxon>Hydridae</taxon>
        <taxon>Hydra</taxon>
    </lineage>
</organism>
<comment type="similarity">
    <text evidence="2">Belongs to the Orn/Lys/Arg decarboxylase class-II family.</text>
</comment>
<dbReference type="FunFam" id="3.20.20.10:FF:000005">
    <property type="entry name" value="Ornithine decarboxylase"/>
    <property type="match status" value="1"/>
</dbReference>
<sequence>MFSVRTTVTYTDLITFFASLKIIRQKTRRQFTICELMNSVTMKLSTVHKDSVINVCNDDFNMRDLLRLKTNSSGREYKDDPFYICNLDDVVRKYWKFQEHLPQVQPFFAVKCNPDPVIIALLAYLGVNFDCASKGEIKAVLDLGVDPERIIFANPCKQNSFIKYANEKNVKKMTFDNEAELYKIKQHFPDAELVIRLKVDDSKSSCQFGIKFGATLESAEKLLNIAKELGLNVIGVSFHVGSGCYDASLYYDAVKLSATVFEQAENLGFNFTLLDIGGGFPGVEGGKISFELTASQLNLGIEKFFPPERNVRIIAEPGRYFVASAFTLTCNVTSIREVSTNKNSPPGFMYYLNDGVYGSFNCILFDHQSPTPLTLHETDHCPRYKCSLWGPTCDSMDCISKDSYLPKLMIGDWLYFENMGAYTIAPSIKFNGFKPPVVFYMCTQSMYEESMSPSDVVASVKKCGISGICGKTGILESVVC</sequence>
<evidence type="ECO:0000256" key="2">
    <source>
        <dbReference type="ARBA" id="ARBA00008872"/>
    </source>
</evidence>
<keyword evidence="3 11" id="KW-0663">Pyridoxal phosphate</keyword>
<dbReference type="InterPro" id="IPR000183">
    <property type="entry name" value="Orn/DAP/Arg_de-COase"/>
</dbReference>
<dbReference type="PANTHER" id="PTHR11482">
    <property type="entry name" value="ARGININE/DIAMINOPIMELATE/ORNITHINE DECARBOXYLASE"/>
    <property type="match status" value="1"/>
</dbReference>
<evidence type="ECO:0000256" key="10">
    <source>
        <dbReference type="ARBA" id="ARBA00049127"/>
    </source>
</evidence>
<feature type="modified residue" description="N6-(pyridoxal phosphate)lysine" evidence="11">
    <location>
        <position position="111"/>
    </location>
</feature>
<evidence type="ECO:0000256" key="1">
    <source>
        <dbReference type="ARBA" id="ARBA00001933"/>
    </source>
</evidence>
<reference evidence="13" key="1">
    <citation type="journal article" date="2013" name="Genome Biol. Evol.">
        <title>Punctuated emergences of genetic and phenotypic innovations in eumetazoan, bilaterian, euteleostome, and hominidae ancestors.</title>
        <authorList>
            <person name="Wenger Y."/>
            <person name="Galliot B."/>
        </authorList>
    </citation>
    <scope>NUCLEOTIDE SEQUENCE</scope>
    <source>
        <tissue evidence="13">Whole animals</tissue>
    </source>
</reference>
<dbReference type="PANTHER" id="PTHR11482:SF6">
    <property type="entry name" value="ORNITHINE DECARBOXYLASE 1-RELATED"/>
    <property type="match status" value="1"/>
</dbReference>
<dbReference type="InterPro" id="IPR002433">
    <property type="entry name" value="Orn_de-COase"/>
</dbReference>
<name>T2MH16_HYDVU</name>
<comment type="subunit">
    <text evidence="9">Homodimer. Only the dimer is catalytically active, as the active sites are constructed of residues from both monomers.</text>
</comment>
<dbReference type="GO" id="GO:0004586">
    <property type="term" value="F:ornithine decarboxylase activity"/>
    <property type="evidence" value="ECO:0007669"/>
    <property type="project" value="UniProtKB-EC"/>
</dbReference>
<comment type="pathway">
    <text evidence="6">Amine and polyamine biosynthesis; putrescine biosynthesis via L-ornithine pathway; putrescine from L-ornithine: step 1/1.</text>
</comment>
<comment type="catalytic activity">
    <reaction evidence="10">
        <text>L-ornithine + H(+) = putrescine + CO2</text>
        <dbReference type="Rhea" id="RHEA:22964"/>
        <dbReference type="ChEBI" id="CHEBI:15378"/>
        <dbReference type="ChEBI" id="CHEBI:16526"/>
        <dbReference type="ChEBI" id="CHEBI:46911"/>
        <dbReference type="ChEBI" id="CHEBI:326268"/>
        <dbReference type="EC" id="4.1.1.17"/>
    </reaction>
</comment>
<evidence type="ECO:0000256" key="11">
    <source>
        <dbReference type="PIRSR" id="PIRSR600183-50"/>
    </source>
</evidence>
<dbReference type="GO" id="GO:0005737">
    <property type="term" value="C:cytoplasm"/>
    <property type="evidence" value="ECO:0007669"/>
    <property type="project" value="TreeGrafter"/>
</dbReference>
<dbReference type="Pfam" id="PF02784">
    <property type="entry name" value="Orn_Arg_deC_N"/>
    <property type="match status" value="1"/>
</dbReference>
<keyword evidence="5" id="KW-0456">Lyase</keyword>
<comment type="cofactor">
    <cofactor evidence="1 11">
        <name>pyridoxal 5'-phosphate</name>
        <dbReference type="ChEBI" id="CHEBI:597326"/>
    </cofactor>
</comment>
<accession>T2MH16</accession>
<evidence type="ECO:0000256" key="7">
    <source>
        <dbReference type="ARBA" id="ARBA00034138"/>
    </source>
</evidence>
<protein>
    <recommendedName>
        <fullName evidence="7">ornithine decarboxylase</fullName>
        <ecNumber evidence="7">4.1.1.17</ecNumber>
    </recommendedName>
</protein>
<feature type="non-terminal residue" evidence="13">
    <location>
        <position position="1"/>
    </location>
</feature>
<proteinExistence type="evidence at transcript level"/>
<dbReference type="SUPFAM" id="SSF50621">
    <property type="entry name" value="Alanine racemase C-terminal domain-like"/>
    <property type="match status" value="1"/>
</dbReference>
<evidence type="ECO:0000256" key="3">
    <source>
        <dbReference type="ARBA" id="ARBA00022898"/>
    </source>
</evidence>
<dbReference type="InterPro" id="IPR009006">
    <property type="entry name" value="Ala_racemase/Decarboxylase_C"/>
</dbReference>
<dbReference type="PROSITE" id="PS00878">
    <property type="entry name" value="ODR_DC_2_1"/>
    <property type="match status" value="1"/>
</dbReference>
<dbReference type="GO" id="GO:0033387">
    <property type="term" value="P:putrescine biosynthetic process from arginine, via ornithine"/>
    <property type="evidence" value="ECO:0007669"/>
    <property type="project" value="TreeGrafter"/>
</dbReference>
<evidence type="ECO:0000259" key="12">
    <source>
        <dbReference type="Pfam" id="PF02784"/>
    </source>
</evidence>
<dbReference type="CDD" id="cd00622">
    <property type="entry name" value="PLPDE_III_ODC"/>
    <property type="match status" value="1"/>
</dbReference>
<dbReference type="PRINTS" id="PR01179">
    <property type="entry name" value="ODADCRBXLASE"/>
</dbReference>
<dbReference type="SUPFAM" id="SSF51419">
    <property type="entry name" value="PLP-binding barrel"/>
    <property type="match status" value="1"/>
</dbReference>
<dbReference type="PRINTS" id="PR01182">
    <property type="entry name" value="ORNDCRBXLASE"/>
</dbReference>
<dbReference type="InterPro" id="IPR022653">
    <property type="entry name" value="De-COase2_pyr-phos_BS"/>
</dbReference>
<dbReference type="EC" id="4.1.1.17" evidence="7"/>
<dbReference type="OrthoDB" id="5978053at2759"/>
<evidence type="ECO:0000256" key="4">
    <source>
        <dbReference type="ARBA" id="ARBA00023115"/>
    </source>
</evidence>
<evidence type="ECO:0000256" key="5">
    <source>
        <dbReference type="ARBA" id="ARBA00023239"/>
    </source>
</evidence>
<comment type="function">
    <text evidence="8">Catalyzes the first and rate-limiting step of polyamine biosynthesis that converts ornithine into putrescine, which is the precursor for the polyamines, spermidine and spermine. Polyamines are essential for cell proliferation and are implicated in cellular processes, ranging from DNA replication to apoptosis.</text>
</comment>
<gene>
    <name evidence="13" type="primary">ODC1</name>
</gene>
<dbReference type="InterPro" id="IPR022644">
    <property type="entry name" value="De-COase2_N"/>
</dbReference>
<keyword evidence="4" id="KW-0620">Polyamine biosynthesis</keyword>
<dbReference type="InterPro" id="IPR029066">
    <property type="entry name" value="PLP-binding_barrel"/>
</dbReference>
<evidence type="ECO:0000313" key="13">
    <source>
        <dbReference type="EMBL" id="CDG71394.1"/>
    </source>
</evidence>
<feature type="domain" description="Orn/DAP/Arg decarboxylase 2 N-terminal" evidence="12">
    <location>
        <begin position="87"/>
        <end position="323"/>
    </location>
</feature>
<evidence type="ECO:0000256" key="8">
    <source>
        <dbReference type="ARBA" id="ARBA00037173"/>
    </source>
</evidence>
<dbReference type="AlphaFoldDB" id="T2MH16"/>